<accession>A0A815CWF9</accession>
<dbReference type="EMBL" id="CAJNOR010002407">
    <property type="protein sequence ID" value="CAF1289946.1"/>
    <property type="molecule type" value="Genomic_DNA"/>
</dbReference>
<keyword evidence="4" id="KW-1185">Reference proteome</keyword>
<dbReference type="GO" id="GO:0032183">
    <property type="term" value="F:SUMO binding"/>
    <property type="evidence" value="ECO:0007669"/>
    <property type="project" value="InterPro"/>
</dbReference>
<gene>
    <name evidence="3" type="ORF">XAT740_LOCUS28282</name>
</gene>
<feature type="compositionally biased region" description="Low complexity" evidence="1">
    <location>
        <begin position="276"/>
        <end position="290"/>
    </location>
</feature>
<dbReference type="Pfam" id="PF15499">
    <property type="entry name" value="Peptidase_C98"/>
    <property type="match status" value="1"/>
</dbReference>
<reference evidence="3" key="1">
    <citation type="submission" date="2021-02" db="EMBL/GenBank/DDBJ databases">
        <authorList>
            <person name="Nowell W R."/>
        </authorList>
    </citation>
    <scope>NUCLEOTIDE SEQUENCE</scope>
</reference>
<evidence type="ECO:0000313" key="4">
    <source>
        <dbReference type="Proteomes" id="UP000663828"/>
    </source>
</evidence>
<protein>
    <recommendedName>
        <fullName evidence="2">Ubiquitin-specific peptidase-like SUMO isopeptidase domain-containing protein</fullName>
    </recommendedName>
</protein>
<feature type="domain" description="Ubiquitin-specific peptidase-like SUMO isopeptidase" evidence="2">
    <location>
        <begin position="30"/>
        <end position="231"/>
    </location>
</feature>
<evidence type="ECO:0000256" key="1">
    <source>
        <dbReference type="SAM" id="MobiDB-lite"/>
    </source>
</evidence>
<proteinExistence type="predicted"/>
<feature type="compositionally biased region" description="Low complexity" evidence="1">
    <location>
        <begin position="408"/>
        <end position="429"/>
    </location>
</feature>
<feature type="region of interest" description="Disordered" evidence="1">
    <location>
        <begin position="401"/>
        <end position="454"/>
    </location>
</feature>
<dbReference type="Proteomes" id="UP000663828">
    <property type="component" value="Unassembled WGS sequence"/>
</dbReference>
<name>A0A815CWF9_ADIRI</name>
<organism evidence="3 4">
    <name type="scientific">Adineta ricciae</name>
    <name type="common">Rotifer</name>
    <dbReference type="NCBI Taxonomy" id="249248"/>
    <lineage>
        <taxon>Eukaryota</taxon>
        <taxon>Metazoa</taxon>
        <taxon>Spiralia</taxon>
        <taxon>Gnathifera</taxon>
        <taxon>Rotifera</taxon>
        <taxon>Eurotatoria</taxon>
        <taxon>Bdelloidea</taxon>
        <taxon>Adinetida</taxon>
        <taxon>Adinetidae</taxon>
        <taxon>Adineta</taxon>
    </lineage>
</organism>
<feature type="region of interest" description="Disordered" evidence="1">
    <location>
        <begin position="263"/>
        <end position="305"/>
    </location>
</feature>
<evidence type="ECO:0000259" key="2">
    <source>
        <dbReference type="Pfam" id="PF15499"/>
    </source>
</evidence>
<feature type="compositionally biased region" description="Polar residues" evidence="1">
    <location>
        <begin position="263"/>
        <end position="275"/>
    </location>
</feature>
<feature type="compositionally biased region" description="Basic residues" evidence="1">
    <location>
        <begin position="444"/>
        <end position="454"/>
    </location>
</feature>
<sequence length="454" mass="50465">MSTMPSESIWSSMIAARQLSVTFYTLSTCLTDLLHRYSESALSQANKTLSSTLLHNLDQTLFSTTSNSSKLFDEYSNVVQNILKQNSLHTNVIQNVRRLFRSDACLKELFTTELNEHCQCQECDCTISNSITDFIHDVGEIRPTLLIEPCQTPCVCFRCGDQNQLKTITFKQSSPCLALTVSRLNITPTEQLTNAQGAVYELVYIIELDSASRTIINVYLRKDNEFVKVDGADVSSRSTTINSQGKFLTLWLSTRSAASVVESSQPTNTLQTHTYLSPPQSASSSSQLASNSQTTTETSITDQNSNVNSFDDLFVSHPTLDPDVDNEDEAQFWNSVSEQSTTTISEDLPITNDPVSDIYLTLLHSSTKESAPIESQLDHDRAVNSLASDVLWPLIVERTKRRSEKKTSSSSTATTIRSISSNSSTTSSTLQKNRAYKQLPLTSRLRRPHPYTTA</sequence>
<feature type="compositionally biased region" description="Polar residues" evidence="1">
    <location>
        <begin position="291"/>
        <end position="305"/>
    </location>
</feature>
<dbReference type="InterPro" id="IPR028890">
    <property type="entry name" value="Peptidase_C98"/>
</dbReference>
<evidence type="ECO:0000313" key="3">
    <source>
        <dbReference type="EMBL" id="CAF1289946.1"/>
    </source>
</evidence>
<dbReference type="AlphaFoldDB" id="A0A815CWF9"/>
<comment type="caution">
    <text evidence="3">The sequence shown here is derived from an EMBL/GenBank/DDBJ whole genome shotgun (WGS) entry which is preliminary data.</text>
</comment>